<gene>
    <name evidence="2" type="ORF">GEMMAAP_04395</name>
</gene>
<keyword evidence="3" id="KW-1185">Reference proteome</keyword>
<feature type="chain" id="PRO_5007506798" evidence="1">
    <location>
        <begin position="21"/>
        <end position="378"/>
    </location>
</feature>
<evidence type="ECO:0000313" key="2">
    <source>
        <dbReference type="EMBL" id="AMW04279.1"/>
    </source>
</evidence>
<protein>
    <submittedName>
        <fullName evidence="2">Uncharacterized protein</fullName>
    </submittedName>
</protein>
<sequence length="378" mass="40150">MKPMRLAVLTSVAFTVVVAAACSEERAITTEPIGARGFGQNLIKSQSNLPRGRAIFPTSPIASANPAADSIIVELGGLDSLSGGNYVVWVGNDSATKFVRATGTLTVLRTDTTLNAQGDPVFTTTSASLGTVNQFSTGGSNRLMRFATTRAAIGMTNADSANLVLVSVETGTAGATPGTRRPLWARRSQSAAVGGRITGGLRFGNYNSRLASEYVFATSTAANAAFGPAAFSASTLIIPRGRIEVRGAIYTVNDSNYYRPPVGYYYEAWTIRTDTLGRFIDTVSLGHKATPFPGRLSFFDADTQITDPQYMFGTPSPVIFASQHRVSSDSIPAAVVNGTPWREFAWTYVTLQNKLSPAGRMGANVVMLVNNPSSISFR</sequence>
<evidence type="ECO:0000256" key="1">
    <source>
        <dbReference type="SAM" id="SignalP"/>
    </source>
</evidence>
<keyword evidence="1" id="KW-0732">Signal</keyword>
<dbReference type="PROSITE" id="PS51257">
    <property type="entry name" value="PROKAR_LIPOPROTEIN"/>
    <property type="match status" value="1"/>
</dbReference>
<proteinExistence type="predicted"/>
<dbReference type="KEGG" id="gph:GEMMAAP_04395"/>
<organism evidence="2 3">
    <name type="scientific">Gemmatimonas phototrophica</name>
    <dbReference type="NCBI Taxonomy" id="1379270"/>
    <lineage>
        <taxon>Bacteria</taxon>
        <taxon>Pseudomonadati</taxon>
        <taxon>Gemmatimonadota</taxon>
        <taxon>Gemmatimonadia</taxon>
        <taxon>Gemmatimonadales</taxon>
        <taxon>Gemmatimonadaceae</taxon>
        <taxon>Gemmatimonas</taxon>
    </lineage>
</organism>
<reference evidence="2 3" key="1">
    <citation type="journal article" date="2014" name="Proc. Natl. Acad. Sci. U.S.A.">
        <title>Functional type 2 photosynthetic reaction centers found in the rare bacterial phylum Gemmatimonadetes.</title>
        <authorList>
            <person name="Zeng Y."/>
            <person name="Feng F."/>
            <person name="Medova H."/>
            <person name="Dean J."/>
            <person name="Koblizek M."/>
        </authorList>
    </citation>
    <scope>NUCLEOTIDE SEQUENCE [LARGE SCALE GENOMIC DNA]</scope>
    <source>
        <strain evidence="2 3">AP64</strain>
    </source>
</reference>
<dbReference type="Proteomes" id="UP000076404">
    <property type="component" value="Chromosome"/>
</dbReference>
<reference evidence="2 3" key="2">
    <citation type="journal article" date="2016" name="Environ. Microbiol. Rep.">
        <title>Metagenomic evidence for the presence of phototrophic Gemmatimonadetes bacteria in diverse environments.</title>
        <authorList>
            <person name="Zeng Y."/>
            <person name="Baumbach J."/>
            <person name="Barbosa E.G."/>
            <person name="Azevedo V."/>
            <person name="Zhang C."/>
            <person name="Koblizek M."/>
        </authorList>
    </citation>
    <scope>NUCLEOTIDE SEQUENCE [LARGE SCALE GENOMIC DNA]</scope>
    <source>
        <strain evidence="2 3">AP64</strain>
    </source>
</reference>
<dbReference type="EMBL" id="CP011454">
    <property type="protein sequence ID" value="AMW04279.1"/>
    <property type="molecule type" value="Genomic_DNA"/>
</dbReference>
<name>A0A143BGX3_9BACT</name>
<dbReference type="STRING" id="1379270.GEMMAAP_04395"/>
<accession>A0A143BGX3</accession>
<evidence type="ECO:0000313" key="3">
    <source>
        <dbReference type="Proteomes" id="UP000076404"/>
    </source>
</evidence>
<feature type="signal peptide" evidence="1">
    <location>
        <begin position="1"/>
        <end position="20"/>
    </location>
</feature>
<dbReference type="AlphaFoldDB" id="A0A143BGX3"/>